<accession>Q0S096</accession>
<feature type="compositionally biased region" description="Basic residues" evidence="1">
    <location>
        <begin position="12"/>
        <end position="24"/>
    </location>
</feature>
<feature type="compositionally biased region" description="Low complexity" evidence="1">
    <location>
        <begin position="64"/>
        <end position="76"/>
    </location>
</feature>
<organism evidence="3 4">
    <name type="scientific">Rhodococcus jostii (strain RHA1)</name>
    <dbReference type="NCBI Taxonomy" id="101510"/>
    <lineage>
        <taxon>Bacteria</taxon>
        <taxon>Bacillati</taxon>
        <taxon>Actinomycetota</taxon>
        <taxon>Actinomycetes</taxon>
        <taxon>Mycobacteriales</taxon>
        <taxon>Nocardiaceae</taxon>
        <taxon>Rhodococcus</taxon>
    </lineage>
</organism>
<reference evidence="4" key="1">
    <citation type="journal article" date="2006" name="Proc. Natl. Acad. Sci. U.S.A.">
        <title>The complete genome of Rhodococcus sp. RHA1 provides insights into a catabolic powerhouse.</title>
        <authorList>
            <person name="McLeod M.P."/>
            <person name="Warren R.L."/>
            <person name="Hsiao W.W.L."/>
            <person name="Araki N."/>
            <person name="Myhre M."/>
            <person name="Fernandes C."/>
            <person name="Miyazawa D."/>
            <person name="Wong W."/>
            <person name="Lillquist A.L."/>
            <person name="Wang D."/>
            <person name="Dosanjh M."/>
            <person name="Hara H."/>
            <person name="Petrescu A."/>
            <person name="Morin R.D."/>
            <person name="Yang G."/>
            <person name="Stott J.M."/>
            <person name="Schein J.E."/>
            <person name="Shin H."/>
            <person name="Smailus D."/>
            <person name="Siddiqui A.S."/>
            <person name="Marra M.A."/>
            <person name="Jones S.J.M."/>
            <person name="Holt R."/>
            <person name="Brinkman F.S.L."/>
            <person name="Miyauchi K."/>
            <person name="Fukuda M."/>
            <person name="Davies J.E."/>
            <person name="Mohn W.W."/>
            <person name="Eltis L.D."/>
        </authorList>
    </citation>
    <scope>NUCLEOTIDE SEQUENCE [LARGE SCALE GENOMIC DNA]</scope>
    <source>
        <strain evidence="4">RHA1</strain>
    </source>
</reference>
<dbReference type="GO" id="GO:0003676">
    <property type="term" value="F:nucleic acid binding"/>
    <property type="evidence" value="ECO:0007669"/>
    <property type="project" value="InterPro"/>
</dbReference>
<dbReference type="AlphaFoldDB" id="Q0S096"/>
<dbReference type="eggNOG" id="COG2801">
    <property type="taxonomic scope" value="Bacteria"/>
</dbReference>
<name>Q0S096_RHOJR</name>
<dbReference type="KEGG" id="rha:RHA1_ro07276"/>
<sequence>MSAPMTRSSRGTPKRSRSRRRRVSRWSAGDIGEWGAGSDAGGERAVAGTLPASAVRRPGRDRAAAAGGVRVTGAAAGDRRACRRPDRGAARTVSPDVAAGAGGRSGGRQAGPDHSGGDCGFGRWCSVSGGSAPRRPARLSIGDRVRLAGTLHTVIAVSGTRIQLADTGGQVAEVGLTDLLAAGDFEAVSAPAQAPVPPSTLLDGVPEAVAAEALWWEQHIVEVLRGVPPQAPAGTRPKREYDPERVSLTRREQAKAAELTGAGRPVTASAIIGSTSPSPRTGGPIRWWWRRCNKRSPRRRRSPPARPPTCSGGPARSWRPPTVRGAVRLPSLRSLYRLLEKLAVGKHTTGSARTRRSLADRPDGPFGEADAWAPGEVMQIDCTPLDVLVRLDDGVTGRIDLTGMIDVATRTVTAAVLPPTTKSVDVSVLLARTVTPEPMRPGWSQALAMSRSALPFERLLDIDARMQHAAARPVVIPETIVVDQGKVFISRNFRASCNFLGINFQPVHDASGWEKGHIERMLGSVGTLFAQFVAGYTGFNAERRGRHVEQQAVWSVTELQELLDEWLVAAWQNRPHDGLGDPVHPGRMFSPNEKYAALIETAGYVPVALSADDYVELLPATWRAVNAYGVKISHRTYHDKALNPLRHQRSGVTDHRDLWEIHYDPYDLSRVWVRNHWKGGWITLFWRHLHRVAAPFGELAWGHTHRALPGATEEEVADAVADLLKRAHQGPSDSEGKASAKLTPGRRAHQGQLTGCPDPTAARCAGQHRRGTGPGPQQLVRAPR</sequence>
<dbReference type="InterPro" id="IPR012337">
    <property type="entry name" value="RNaseH-like_sf"/>
</dbReference>
<feature type="region of interest" description="Disordered" evidence="1">
    <location>
        <begin position="727"/>
        <end position="784"/>
    </location>
</feature>
<feature type="region of interest" description="Disordered" evidence="1">
    <location>
        <begin position="1"/>
        <end position="117"/>
    </location>
</feature>
<dbReference type="Pfam" id="PF09299">
    <property type="entry name" value="Mu-transpos_C"/>
    <property type="match status" value="1"/>
</dbReference>
<proteinExistence type="predicted"/>
<evidence type="ECO:0000313" key="4">
    <source>
        <dbReference type="Proteomes" id="UP000008710"/>
    </source>
</evidence>
<dbReference type="Gene3D" id="3.30.420.10">
    <property type="entry name" value="Ribonuclease H-like superfamily/Ribonuclease H"/>
    <property type="match status" value="1"/>
</dbReference>
<dbReference type="InterPro" id="IPR036397">
    <property type="entry name" value="RNaseH_sf"/>
</dbReference>
<dbReference type="InterPro" id="IPR001584">
    <property type="entry name" value="Integrase_cat-core"/>
</dbReference>
<evidence type="ECO:0000313" key="3">
    <source>
        <dbReference type="EMBL" id="ABG99040.1"/>
    </source>
</evidence>
<feature type="region of interest" description="Disordered" evidence="1">
    <location>
        <begin position="253"/>
        <end position="322"/>
    </location>
</feature>
<evidence type="ECO:0000259" key="2">
    <source>
        <dbReference type="PROSITE" id="PS50994"/>
    </source>
</evidence>
<dbReference type="SUPFAM" id="SSF53098">
    <property type="entry name" value="Ribonuclease H-like"/>
    <property type="match status" value="1"/>
</dbReference>
<feature type="compositionally biased region" description="Basic and acidic residues" evidence="1">
    <location>
        <begin position="77"/>
        <end position="89"/>
    </location>
</feature>
<feature type="domain" description="Integrase catalytic" evidence="2">
    <location>
        <begin position="370"/>
        <end position="599"/>
    </location>
</feature>
<dbReference type="EMBL" id="CP000431">
    <property type="protein sequence ID" value="ABG99040.1"/>
    <property type="molecule type" value="Genomic_DNA"/>
</dbReference>
<dbReference type="InterPro" id="IPR015378">
    <property type="entry name" value="Transposase-like_Mu_C"/>
</dbReference>
<feature type="compositionally biased region" description="Gly residues" evidence="1">
    <location>
        <begin position="100"/>
        <end position="109"/>
    </location>
</feature>
<dbReference type="GO" id="GO:0015074">
    <property type="term" value="P:DNA integration"/>
    <property type="evidence" value="ECO:0007669"/>
    <property type="project" value="InterPro"/>
</dbReference>
<evidence type="ECO:0000256" key="1">
    <source>
        <dbReference type="SAM" id="MobiDB-lite"/>
    </source>
</evidence>
<dbReference type="PROSITE" id="PS50994">
    <property type="entry name" value="INTEGRASE"/>
    <property type="match status" value="1"/>
</dbReference>
<gene>
    <name evidence="3" type="ordered locus">RHA1_ro07276</name>
</gene>
<feature type="compositionally biased region" description="Basic residues" evidence="1">
    <location>
        <begin position="288"/>
        <end position="303"/>
    </location>
</feature>
<dbReference type="Proteomes" id="UP000008710">
    <property type="component" value="Chromosome"/>
</dbReference>
<protein>
    <submittedName>
        <fullName evidence="3">Possible transposase</fullName>
    </submittedName>
</protein>
<dbReference type="PATRIC" id="fig|101510.16.peg.7332"/>
<dbReference type="HOGENOM" id="CLU_013110_0_0_11"/>